<dbReference type="EMBL" id="FPHE01000133">
    <property type="protein sequence ID" value="SFV64464.1"/>
    <property type="molecule type" value="Genomic_DNA"/>
</dbReference>
<sequence length="127" mass="14633">MNSNLLNRDGYSFSFIPSACDSCGGACCTGESGYIWAKYAEIEKMADFLELTIEEFATIYLRKVKHRYSIIEKKLDEGNYACIFFDNSLKRCSIYPVRPSQCRTFPFWETFKNSIEEVKKECPGVID</sequence>
<name>A0A1W1CFB8_9ZZZZ</name>
<dbReference type="AlphaFoldDB" id="A0A1W1CFB8"/>
<dbReference type="PANTHER" id="PTHR35866:SF1">
    <property type="entry name" value="YKGJ FAMILY CYSTEINE CLUSTER PROTEIN"/>
    <property type="match status" value="1"/>
</dbReference>
<gene>
    <name evidence="1" type="ORF">MNB_SV-12-1736</name>
</gene>
<dbReference type="Pfam" id="PF03692">
    <property type="entry name" value="CxxCxxCC"/>
    <property type="match status" value="1"/>
</dbReference>
<dbReference type="PANTHER" id="PTHR35866">
    <property type="entry name" value="PUTATIVE-RELATED"/>
    <property type="match status" value="1"/>
</dbReference>
<accession>A0A1W1CFB8</accession>
<proteinExistence type="predicted"/>
<evidence type="ECO:0000313" key="1">
    <source>
        <dbReference type="EMBL" id="SFV64464.1"/>
    </source>
</evidence>
<protein>
    <recommendedName>
        <fullName evidence="2">YkgJ family cysteine cluster protein</fullName>
    </recommendedName>
</protein>
<reference evidence="1" key="1">
    <citation type="submission" date="2016-10" db="EMBL/GenBank/DDBJ databases">
        <authorList>
            <person name="de Groot N.N."/>
        </authorList>
    </citation>
    <scope>NUCLEOTIDE SEQUENCE</scope>
</reference>
<organism evidence="1">
    <name type="scientific">hydrothermal vent metagenome</name>
    <dbReference type="NCBI Taxonomy" id="652676"/>
    <lineage>
        <taxon>unclassified sequences</taxon>
        <taxon>metagenomes</taxon>
        <taxon>ecological metagenomes</taxon>
    </lineage>
</organism>
<evidence type="ECO:0008006" key="2">
    <source>
        <dbReference type="Google" id="ProtNLM"/>
    </source>
</evidence>
<dbReference type="InterPro" id="IPR005358">
    <property type="entry name" value="Puta_zinc/iron-chelating_dom"/>
</dbReference>